<evidence type="ECO:0000313" key="2">
    <source>
        <dbReference type="EMBL" id="AJD43157.1"/>
    </source>
</evidence>
<feature type="chain" id="PRO_5002111737" description="DUF1223 domain-containing protein" evidence="1">
    <location>
        <begin position="22"/>
        <end position="246"/>
    </location>
</feature>
<accession>A0A0B4X9F8</accession>
<dbReference type="InterPro" id="IPR036249">
    <property type="entry name" value="Thioredoxin-like_sf"/>
</dbReference>
<name>A0A0B4X9F8_9HYPH</name>
<sequence length="246" mass="26195">MSPRFLISLVAGMVLTAPLHAEDGKLKGVVELFTSQGCSSCPPADAAFRKLVGQGDVIALAYHVDYWNYLGWTDTLSSKENTERQYGYARMMGRSNVYTPQVVVNGRDHLTGSDLSAIYGKIDTFSTEGKGLTVPVDAKLRGDELEIKIGAGEGKANVVLVYFDKEKTIDVEKGENSGKKISYLNSVSDIETVGMWDGKAASLTLPASVLQKPGLEGCAILLQATTTDGDPAAIVGATIVMAGKNI</sequence>
<proteinExistence type="predicted"/>
<gene>
    <name evidence="2" type="ORF">RGR602_CH03858</name>
</gene>
<dbReference type="Proteomes" id="UP000031368">
    <property type="component" value="Chromosome"/>
</dbReference>
<dbReference type="KEGG" id="rga:RGR602_CH03858"/>
<dbReference type="EMBL" id="CP006877">
    <property type="protein sequence ID" value="AJD43157.1"/>
    <property type="molecule type" value="Genomic_DNA"/>
</dbReference>
<protein>
    <recommendedName>
        <fullName evidence="4">DUF1223 domain-containing protein</fullName>
    </recommendedName>
</protein>
<dbReference type="AlphaFoldDB" id="A0A0B4X9F8"/>
<dbReference type="InterPro" id="IPR010634">
    <property type="entry name" value="DUF1223"/>
</dbReference>
<dbReference type="HOGENOM" id="CLU_065609_0_0_5"/>
<keyword evidence="1" id="KW-0732">Signal</keyword>
<dbReference type="Pfam" id="PF06764">
    <property type="entry name" value="DUF1223"/>
    <property type="match status" value="1"/>
</dbReference>
<dbReference type="RefSeq" id="WP_039846393.1">
    <property type="nucleotide sequence ID" value="NZ_CP006877.1"/>
</dbReference>
<feature type="signal peptide" evidence="1">
    <location>
        <begin position="1"/>
        <end position="21"/>
    </location>
</feature>
<keyword evidence="3" id="KW-1185">Reference proteome</keyword>
<evidence type="ECO:0000313" key="3">
    <source>
        <dbReference type="Proteomes" id="UP000031368"/>
    </source>
</evidence>
<evidence type="ECO:0008006" key="4">
    <source>
        <dbReference type="Google" id="ProtNLM"/>
    </source>
</evidence>
<dbReference type="PANTHER" id="PTHR36057:SF1">
    <property type="entry name" value="LIPOPROTEIN LIPID ATTACHMENT SITE-LIKE PROTEIN, PUTATIVE (DUF1223)-RELATED"/>
    <property type="match status" value="1"/>
</dbReference>
<organism evidence="2 3">
    <name type="scientific">Rhizobium gallicum bv. gallicum R602sp</name>
    <dbReference type="NCBI Taxonomy" id="1041138"/>
    <lineage>
        <taxon>Bacteria</taxon>
        <taxon>Pseudomonadati</taxon>
        <taxon>Pseudomonadota</taxon>
        <taxon>Alphaproteobacteria</taxon>
        <taxon>Hyphomicrobiales</taxon>
        <taxon>Rhizobiaceae</taxon>
        <taxon>Rhizobium/Agrobacterium group</taxon>
        <taxon>Rhizobium</taxon>
    </lineage>
</organism>
<reference evidence="2 3" key="1">
    <citation type="submission" date="2013-11" db="EMBL/GenBank/DDBJ databases">
        <title>Complete genome sequence of Rhizobium gallicum bv. gallicum R602.</title>
        <authorList>
            <person name="Bustos P."/>
            <person name="Santamaria R.I."/>
            <person name="Lozano L."/>
            <person name="Acosta J.L."/>
            <person name="Ormeno-Orrillo E."/>
            <person name="Rogel M.A."/>
            <person name="Romero D."/>
            <person name="Cevallos M.A."/>
            <person name="Martinez-Romero E."/>
            <person name="Gonzalez V."/>
        </authorList>
    </citation>
    <scope>NUCLEOTIDE SEQUENCE [LARGE SCALE GENOMIC DNA]</scope>
    <source>
        <strain evidence="2 3">R602</strain>
    </source>
</reference>
<dbReference type="SUPFAM" id="SSF52833">
    <property type="entry name" value="Thioredoxin-like"/>
    <property type="match status" value="1"/>
</dbReference>
<dbReference type="PANTHER" id="PTHR36057">
    <property type="match status" value="1"/>
</dbReference>
<evidence type="ECO:0000256" key="1">
    <source>
        <dbReference type="SAM" id="SignalP"/>
    </source>
</evidence>